<gene>
    <name evidence="4" type="ORF">Voc01_003750</name>
</gene>
<keyword evidence="5" id="KW-1185">Reference proteome</keyword>
<feature type="compositionally biased region" description="Basic and acidic residues" evidence="1">
    <location>
        <begin position="141"/>
        <end position="162"/>
    </location>
</feature>
<feature type="region of interest" description="Disordered" evidence="1">
    <location>
        <begin position="26"/>
        <end position="86"/>
    </location>
</feature>
<evidence type="ECO:0000256" key="2">
    <source>
        <dbReference type="SAM" id="SignalP"/>
    </source>
</evidence>
<feature type="domain" description="PepSY" evidence="3">
    <location>
        <begin position="85"/>
        <end position="141"/>
    </location>
</feature>
<proteinExistence type="predicted"/>
<dbReference type="Gene3D" id="3.10.450.40">
    <property type="match status" value="1"/>
</dbReference>
<dbReference type="RefSeq" id="WP_203925464.1">
    <property type="nucleotide sequence ID" value="NZ_BOPH01000004.1"/>
</dbReference>
<feature type="signal peptide" evidence="2">
    <location>
        <begin position="1"/>
        <end position="25"/>
    </location>
</feature>
<dbReference type="Proteomes" id="UP000635606">
    <property type="component" value="Unassembled WGS sequence"/>
</dbReference>
<evidence type="ECO:0000259" key="3">
    <source>
        <dbReference type="Pfam" id="PF03413"/>
    </source>
</evidence>
<dbReference type="Pfam" id="PF03413">
    <property type="entry name" value="PepSY"/>
    <property type="match status" value="1"/>
</dbReference>
<reference evidence="4" key="1">
    <citation type="submission" date="2021-01" db="EMBL/GenBank/DDBJ databases">
        <title>Whole genome shotgun sequence of Virgisporangium ochraceum NBRC 16418.</title>
        <authorList>
            <person name="Komaki H."/>
            <person name="Tamura T."/>
        </authorList>
    </citation>
    <scope>NUCLEOTIDE SEQUENCE</scope>
    <source>
        <strain evidence="4">NBRC 16418</strain>
    </source>
</reference>
<protein>
    <recommendedName>
        <fullName evidence="3">PepSY domain-containing protein</fullName>
    </recommendedName>
</protein>
<accession>A0A8J4E8P8</accession>
<feature type="region of interest" description="Disordered" evidence="1">
    <location>
        <begin position="141"/>
        <end position="189"/>
    </location>
</feature>
<keyword evidence="2" id="KW-0732">Signal</keyword>
<feature type="chain" id="PRO_5035262588" description="PepSY domain-containing protein" evidence="2">
    <location>
        <begin position="26"/>
        <end position="189"/>
    </location>
</feature>
<comment type="caution">
    <text evidence="4">The sequence shown here is derived from an EMBL/GenBank/DDBJ whole genome shotgun (WGS) entry which is preliminary data.</text>
</comment>
<evidence type="ECO:0000313" key="4">
    <source>
        <dbReference type="EMBL" id="GIJ65458.1"/>
    </source>
</evidence>
<dbReference type="InterPro" id="IPR025711">
    <property type="entry name" value="PepSY"/>
</dbReference>
<evidence type="ECO:0000256" key="1">
    <source>
        <dbReference type="SAM" id="MobiDB-lite"/>
    </source>
</evidence>
<name>A0A8J4E8P8_9ACTN</name>
<feature type="compositionally biased region" description="Low complexity" evidence="1">
    <location>
        <begin position="35"/>
        <end position="78"/>
    </location>
</feature>
<dbReference type="EMBL" id="BOPH01000004">
    <property type="protein sequence ID" value="GIJ65458.1"/>
    <property type="molecule type" value="Genomic_DNA"/>
</dbReference>
<feature type="compositionally biased region" description="Basic and acidic residues" evidence="1">
    <location>
        <begin position="173"/>
        <end position="189"/>
    </location>
</feature>
<evidence type="ECO:0000313" key="5">
    <source>
        <dbReference type="Proteomes" id="UP000635606"/>
    </source>
</evidence>
<organism evidence="4 5">
    <name type="scientific">Virgisporangium ochraceum</name>
    <dbReference type="NCBI Taxonomy" id="65505"/>
    <lineage>
        <taxon>Bacteria</taxon>
        <taxon>Bacillati</taxon>
        <taxon>Actinomycetota</taxon>
        <taxon>Actinomycetes</taxon>
        <taxon>Micromonosporales</taxon>
        <taxon>Micromonosporaceae</taxon>
        <taxon>Virgisporangium</taxon>
    </lineage>
</organism>
<sequence length="189" mass="18561">MKRKALAVAGATAVATVMIGGAALAAAGDDDPARGRPAAVAVTDSPSPDDTPSPTDTASPDDSPTGSPDDSPTTTAPAQPGGAVVPSDLAAAAALARVGGGTVTSVESEFEHGRAVWKVRIVKDGVRYDVHVDKETGAITRFENKGGGRGDDDSGRSGHDDDNSGSGRSGRGGGDDHGGSGKSGRGGDD</sequence>
<dbReference type="AlphaFoldDB" id="A0A8J4E8P8"/>